<accession>A0ABR7CJ37</accession>
<protein>
    <submittedName>
        <fullName evidence="1">Uncharacterized protein</fullName>
    </submittedName>
</protein>
<keyword evidence="2" id="KW-1185">Reference proteome</keyword>
<proteinExistence type="predicted"/>
<sequence length="49" mass="5377">MVKKASKKNVPGTDVDVFICTNDKFREAETTPSTVSMDCCGLWTPWPAA</sequence>
<evidence type="ECO:0000313" key="2">
    <source>
        <dbReference type="Proteomes" id="UP000636891"/>
    </source>
</evidence>
<dbReference type="Proteomes" id="UP000636891">
    <property type="component" value="Unassembled WGS sequence"/>
</dbReference>
<dbReference type="RefSeq" id="WP_182424256.1">
    <property type="nucleotide sequence ID" value="NZ_JACOOK010000001.1"/>
</dbReference>
<evidence type="ECO:0000313" key="1">
    <source>
        <dbReference type="EMBL" id="MBC5615654.1"/>
    </source>
</evidence>
<reference evidence="1 2" key="1">
    <citation type="submission" date="2020-08" db="EMBL/GenBank/DDBJ databases">
        <title>Genome public.</title>
        <authorList>
            <person name="Liu C."/>
            <person name="Sun Q."/>
        </authorList>
    </citation>
    <scope>NUCLEOTIDE SEQUENCE [LARGE SCALE GENOMIC DNA]</scope>
    <source>
        <strain evidence="1 2">New-7</strain>
    </source>
</reference>
<name>A0ABR7CJ37_9BACT</name>
<dbReference type="EMBL" id="JACOOK010000001">
    <property type="protein sequence ID" value="MBC5615654.1"/>
    <property type="molecule type" value="Genomic_DNA"/>
</dbReference>
<comment type="caution">
    <text evidence="1">The sequence shown here is derived from an EMBL/GenBank/DDBJ whole genome shotgun (WGS) entry which is preliminary data.</text>
</comment>
<gene>
    <name evidence="1" type="ORF">H8S08_01290</name>
</gene>
<organism evidence="1 2">
    <name type="scientific">Alistipes hominis</name>
    <dbReference type="NCBI Taxonomy" id="2763015"/>
    <lineage>
        <taxon>Bacteria</taxon>
        <taxon>Pseudomonadati</taxon>
        <taxon>Bacteroidota</taxon>
        <taxon>Bacteroidia</taxon>
        <taxon>Bacteroidales</taxon>
        <taxon>Rikenellaceae</taxon>
        <taxon>Alistipes</taxon>
    </lineage>
</organism>